<reference evidence="1 2" key="1">
    <citation type="submission" date="2021-05" db="EMBL/GenBank/DDBJ databases">
        <title>Genome Assembly of Synthetic Allotetraploid Brassica napus Reveals Homoeologous Exchanges between Subgenomes.</title>
        <authorList>
            <person name="Davis J.T."/>
        </authorList>
    </citation>
    <scope>NUCLEOTIDE SEQUENCE [LARGE SCALE GENOMIC DNA]</scope>
    <source>
        <strain evidence="2">cv. Da-Ae</strain>
        <tissue evidence="1">Seedling</tissue>
    </source>
</reference>
<protein>
    <submittedName>
        <fullName evidence="1">Uncharacterized protein</fullName>
    </submittedName>
</protein>
<evidence type="ECO:0000313" key="1">
    <source>
        <dbReference type="EMBL" id="KAH0909632.1"/>
    </source>
</evidence>
<accession>A0ABQ8BXT3</accession>
<name>A0ABQ8BXT3_BRANA</name>
<sequence>MIFKFRPYGPPISAASDLRVSDLLFLENNEWNIHIIRLHLPHHEDQILQVIPSSFRPPAKLIWLADKVGAYTTKSGYKLAPLVTPNLAAHAINWNKILNEAFPIGNLLAIRGLTEHIHCKRCGEMETMNHLVLFPSKEVWLQAPLSFTDGQQAGTQNIQNIFYSGLNSADPLVPLDAMDGQELTSLKTNPSQSKTAVLAAKGWEEALQPVPNLASSPTPLIAGDNLRFPNCFVDGAWQESSLLAGMGWTLTCSATAPTIKDSSFRSKVGSALTAEALAFEKLFEAH</sequence>
<dbReference type="EMBL" id="JAGKQM010000009">
    <property type="protein sequence ID" value="KAH0909632.1"/>
    <property type="molecule type" value="Genomic_DNA"/>
</dbReference>
<evidence type="ECO:0000313" key="2">
    <source>
        <dbReference type="Proteomes" id="UP000824890"/>
    </source>
</evidence>
<proteinExistence type="predicted"/>
<gene>
    <name evidence="1" type="ORF">HID58_032953</name>
</gene>
<keyword evidence="2" id="KW-1185">Reference proteome</keyword>
<comment type="caution">
    <text evidence="1">The sequence shown here is derived from an EMBL/GenBank/DDBJ whole genome shotgun (WGS) entry which is preliminary data.</text>
</comment>
<dbReference type="Proteomes" id="UP000824890">
    <property type="component" value="Unassembled WGS sequence"/>
</dbReference>
<organism evidence="1 2">
    <name type="scientific">Brassica napus</name>
    <name type="common">Rape</name>
    <dbReference type="NCBI Taxonomy" id="3708"/>
    <lineage>
        <taxon>Eukaryota</taxon>
        <taxon>Viridiplantae</taxon>
        <taxon>Streptophyta</taxon>
        <taxon>Embryophyta</taxon>
        <taxon>Tracheophyta</taxon>
        <taxon>Spermatophyta</taxon>
        <taxon>Magnoliopsida</taxon>
        <taxon>eudicotyledons</taxon>
        <taxon>Gunneridae</taxon>
        <taxon>Pentapetalae</taxon>
        <taxon>rosids</taxon>
        <taxon>malvids</taxon>
        <taxon>Brassicales</taxon>
        <taxon>Brassicaceae</taxon>
        <taxon>Brassiceae</taxon>
        <taxon>Brassica</taxon>
    </lineage>
</organism>